<feature type="region of interest" description="Disordered" evidence="1">
    <location>
        <begin position="30"/>
        <end position="52"/>
    </location>
</feature>
<feature type="signal peptide" evidence="2">
    <location>
        <begin position="1"/>
        <end position="30"/>
    </location>
</feature>
<dbReference type="PROSITE" id="PS51257">
    <property type="entry name" value="PROKAR_LIPOPROTEIN"/>
    <property type="match status" value="1"/>
</dbReference>
<name>A0A2U1ZWA6_9MICO</name>
<reference evidence="3 4" key="1">
    <citation type="submission" date="2018-03" db="EMBL/GenBank/DDBJ databases">
        <title>Genome assembly of novel Miniimonas species PCH200.</title>
        <authorList>
            <person name="Thakur V."/>
            <person name="Kumar V."/>
            <person name="Singh D."/>
        </authorList>
    </citation>
    <scope>NUCLEOTIDE SEQUENCE [LARGE SCALE GENOMIC DNA]</scope>
    <source>
        <strain evidence="3 4">PCH200</strain>
    </source>
</reference>
<dbReference type="Proteomes" id="UP000245166">
    <property type="component" value="Unassembled WGS sequence"/>
</dbReference>
<proteinExistence type="predicted"/>
<evidence type="ECO:0000313" key="4">
    <source>
        <dbReference type="Proteomes" id="UP000245166"/>
    </source>
</evidence>
<organism evidence="3 4">
    <name type="scientific">Serinibacter arcticus</name>
    <dbReference type="NCBI Taxonomy" id="1655435"/>
    <lineage>
        <taxon>Bacteria</taxon>
        <taxon>Bacillati</taxon>
        <taxon>Actinomycetota</taxon>
        <taxon>Actinomycetes</taxon>
        <taxon>Micrococcales</taxon>
        <taxon>Beutenbergiaceae</taxon>
        <taxon>Serinibacter</taxon>
    </lineage>
</organism>
<dbReference type="AlphaFoldDB" id="A0A2U1ZWA6"/>
<gene>
    <name evidence="3" type="ORF">C8046_11910</name>
</gene>
<feature type="chain" id="PRO_5015587941" evidence="2">
    <location>
        <begin position="31"/>
        <end position="89"/>
    </location>
</feature>
<feature type="compositionally biased region" description="Low complexity" evidence="1">
    <location>
        <begin position="30"/>
        <end position="42"/>
    </location>
</feature>
<evidence type="ECO:0000256" key="2">
    <source>
        <dbReference type="SAM" id="SignalP"/>
    </source>
</evidence>
<evidence type="ECO:0000313" key="3">
    <source>
        <dbReference type="EMBL" id="PWD51254.1"/>
    </source>
</evidence>
<comment type="caution">
    <text evidence="3">The sequence shown here is derived from an EMBL/GenBank/DDBJ whole genome shotgun (WGS) entry which is preliminary data.</text>
</comment>
<protein>
    <submittedName>
        <fullName evidence="3">Uncharacterized protein</fullName>
    </submittedName>
</protein>
<dbReference type="EMBL" id="PYHR01000002">
    <property type="protein sequence ID" value="PWD51254.1"/>
    <property type="molecule type" value="Genomic_DNA"/>
</dbReference>
<accession>A0A2U1ZWA6</accession>
<evidence type="ECO:0000256" key="1">
    <source>
        <dbReference type="SAM" id="MobiDB-lite"/>
    </source>
</evidence>
<keyword evidence="2" id="KW-0732">Signal</keyword>
<sequence>MTPLSRRSRALPLVIAASGLILVAGCGAPAASESTATSPGGALDSPSPHVDPSGYVPFDTDLSLEEAQARVESNGLTDDVIGYRFESDA</sequence>
<keyword evidence="4" id="KW-1185">Reference proteome</keyword>
<dbReference type="RefSeq" id="WP_109229635.1">
    <property type="nucleotide sequence ID" value="NZ_PYHR01000002.1"/>
</dbReference>